<feature type="chain" id="PRO_5009104814" evidence="2">
    <location>
        <begin position="29"/>
        <end position="172"/>
    </location>
</feature>
<dbReference type="GO" id="GO:0015036">
    <property type="term" value="F:disulfide oxidoreductase activity"/>
    <property type="evidence" value="ECO:0007669"/>
    <property type="project" value="UniProtKB-ARBA"/>
</dbReference>
<dbReference type="PANTHER" id="PTHR42852:SF13">
    <property type="entry name" value="PROTEIN DIPZ"/>
    <property type="match status" value="1"/>
</dbReference>
<protein>
    <submittedName>
        <fullName evidence="4">Thiol:disulfide interchange protein</fullName>
    </submittedName>
</protein>
<dbReference type="SUPFAM" id="SSF52833">
    <property type="entry name" value="Thioredoxin-like"/>
    <property type="match status" value="1"/>
</dbReference>
<dbReference type="EMBL" id="CP017075">
    <property type="protein sequence ID" value="AOR78389.1"/>
    <property type="molecule type" value="Genomic_DNA"/>
</dbReference>
<dbReference type="InterPro" id="IPR036249">
    <property type="entry name" value="Thioredoxin-like_sf"/>
</dbReference>
<dbReference type="PROSITE" id="PS51352">
    <property type="entry name" value="THIOREDOXIN_2"/>
    <property type="match status" value="1"/>
</dbReference>
<evidence type="ECO:0000259" key="3">
    <source>
        <dbReference type="PROSITE" id="PS51352"/>
    </source>
</evidence>
<dbReference type="InterPro" id="IPR050553">
    <property type="entry name" value="Thioredoxin_ResA/DsbE_sf"/>
</dbReference>
<dbReference type="GO" id="GO:0016209">
    <property type="term" value="F:antioxidant activity"/>
    <property type="evidence" value="ECO:0007669"/>
    <property type="project" value="InterPro"/>
</dbReference>
<accession>A0A1D8A8F5</accession>
<keyword evidence="2" id="KW-0732">Signal</keyword>
<dbReference type="OrthoDB" id="9799347at2"/>
<evidence type="ECO:0000313" key="5">
    <source>
        <dbReference type="Proteomes" id="UP000094626"/>
    </source>
</evidence>
<evidence type="ECO:0000256" key="2">
    <source>
        <dbReference type="SAM" id="SignalP"/>
    </source>
</evidence>
<reference evidence="5" key="1">
    <citation type="journal article" date="2017" name="J. Biotechnol.">
        <title>Complete genome sequence of Novosphingobium resinovorum SA1, a versatile xenobiotic-degrading bacterium capable of utilizing sulfanilic acid.</title>
        <authorList>
            <person name="Hegedus B."/>
            <person name="Kos P.B."/>
            <person name="Balint B."/>
            <person name="Maroti G."/>
            <person name="Gan H.M."/>
            <person name="Perei K."/>
            <person name="Rakhely G."/>
        </authorList>
    </citation>
    <scope>NUCLEOTIDE SEQUENCE [LARGE SCALE GENOMIC DNA]</scope>
    <source>
        <strain evidence="5">SA1</strain>
    </source>
</reference>
<proteinExistence type="predicted"/>
<keyword evidence="1" id="KW-0676">Redox-active center</keyword>
<dbReference type="InterPro" id="IPR000866">
    <property type="entry name" value="AhpC/TSA"/>
</dbReference>
<dbReference type="Gene3D" id="3.40.30.10">
    <property type="entry name" value="Glutaredoxin"/>
    <property type="match status" value="1"/>
</dbReference>
<feature type="signal peptide" evidence="2">
    <location>
        <begin position="1"/>
        <end position="28"/>
    </location>
</feature>
<dbReference type="PANTHER" id="PTHR42852">
    <property type="entry name" value="THIOL:DISULFIDE INTERCHANGE PROTEIN DSBE"/>
    <property type="match status" value="1"/>
</dbReference>
<evidence type="ECO:0000313" key="4">
    <source>
        <dbReference type="EMBL" id="AOR78389.1"/>
    </source>
</evidence>
<dbReference type="InterPro" id="IPR017937">
    <property type="entry name" value="Thioredoxin_CS"/>
</dbReference>
<organism evidence="4 5">
    <name type="scientific">Novosphingobium resinovorum</name>
    <dbReference type="NCBI Taxonomy" id="158500"/>
    <lineage>
        <taxon>Bacteria</taxon>
        <taxon>Pseudomonadati</taxon>
        <taxon>Pseudomonadota</taxon>
        <taxon>Alphaproteobacteria</taxon>
        <taxon>Sphingomonadales</taxon>
        <taxon>Sphingomonadaceae</taxon>
        <taxon>Novosphingobium</taxon>
    </lineage>
</organism>
<keyword evidence="5" id="KW-1185">Reference proteome</keyword>
<feature type="domain" description="Thioredoxin" evidence="3">
    <location>
        <begin position="32"/>
        <end position="167"/>
    </location>
</feature>
<sequence length="172" mass="18628">MTRRVHTALVVAAATILAWSGAVGPSQAKTQPVIGEMAPEFELTLVGGDKVRLSELRGQVVVLNFWATWCGPCRTELPTLDNYYAAQQGHGLKIFAITTEGSLPIYRLRNLFAAMHMPAARSIKGDYGALGGVPTNFVIDRAGKLRYAKAGALDLDTLNRVLVPLLREPTPK</sequence>
<name>A0A1D8A8F5_9SPHN</name>
<dbReference type="KEGG" id="nre:BES08_17740"/>
<gene>
    <name evidence="4" type="ORF">BES08_17740</name>
</gene>
<dbReference type="InterPro" id="IPR013766">
    <property type="entry name" value="Thioredoxin_domain"/>
</dbReference>
<dbReference type="Proteomes" id="UP000094626">
    <property type="component" value="Chromosome"/>
</dbReference>
<dbReference type="CDD" id="cd02966">
    <property type="entry name" value="TlpA_like_family"/>
    <property type="match status" value="1"/>
</dbReference>
<dbReference type="Pfam" id="PF00578">
    <property type="entry name" value="AhpC-TSA"/>
    <property type="match status" value="1"/>
</dbReference>
<dbReference type="PROSITE" id="PS00194">
    <property type="entry name" value="THIOREDOXIN_1"/>
    <property type="match status" value="1"/>
</dbReference>
<evidence type="ECO:0000256" key="1">
    <source>
        <dbReference type="ARBA" id="ARBA00023284"/>
    </source>
</evidence>
<dbReference type="AlphaFoldDB" id="A0A1D8A8F5"/>